<keyword evidence="2" id="KW-0808">Transferase</keyword>
<evidence type="ECO:0000313" key="3">
    <source>
        <dbReference type="Proteomes" id="UP000032900"/>
    </source>
</evidence>
<dbReference type="GO" id="GO:0016747">
    <property type="term" value="F:acyltransferase activity, transferring groups other than amino-acyl groups"/>
    <property type="evidence" value="ECO:0007669"/>
    <property type="project" value="InterPro"/>
</dbReference>
<name>A0A0E9LXT2_9BACT</name>
<dbReference type="Pfam" id="PF13302">
    <property type="entry name" value="Acetyltransf_3"/>
    <property type="match status" value="1"/>
</dbReference>
<organism evidence="2 3">
    <name type="scientific">Geofilum rubicundum JCM 15548</name>
    <dbReference type="NCBI Taxonomy" id="1236989"/>
    <lineage>
        <taxon>Bacteria</taxon>
        <taxon>Pseudomonadati</taxon>
        <taxon>Bacteroidota</taxon>
        <taxon>Bacteroidia</taxon>
        <taxon>Marinilabiliales</taxon>
        <taxon>Marinilabiliaceae</taxon>
        <taxon>Geofilum</taxon>
    </lineage>
</organism>
<reference evidence="2 3" key="1">
    <citation type="journal article" date="2015" name="Microbes Environ.">
        <title>Distribution and evolution of nitrogen fixation genes in the phylum bacteroidetes.</title>
        <authorList>
            <person name="Inoue J."/>
            <person name="Oshima K."/>
            <person name="Suda W."/>
            <person name="Sakamoto M."/>
            <person name="Iino T."/>
            <person name="Noda S."/>
            <person name="Hongoh Y."/>
            <person name="Hattori M."/>
            <person name="Ohkuma M."/>
        </authorList>
    </citation>
    <scope>NUCLEOTIDE SEQUENCE [LARGE SCALE GENOMIC DNA]</scope>
    <source>
        <strain evidence="2">JCM 15548</strain>
    </source>
</reference>
<gene>
    <name evidence="2" type="ORF">JCM15548_11902</name>
</gene>
<comment type="caution">
    <text evidence="2">The sequence shown here is derived from an EMBL/GenBank/DDBJ whole genome shotgun (WGS) entry which is preliminary data.</text>
</comment>
<dbReference type="PANTHER" id="PTHR43415">
    <property type="entry name" value="SPERMIDINE N(1)-ACETYLTRANSFERASE"/>
    <property type="match status" value="1"/>
</dbReference>
<dbReference type="CDD" id="cd04301">
    <property type="entry name" value="NAT_SF"/>
    <property type="match status" value="1"/>
</dbReference>
<dbReference type="AlphaFoldDB" id="A0A0E9LXT2"/>
<evidence type="ECO:0000259" key="1">
    <source>
        <dbReference type="PROSITE" id="PS51186"/>
    </source>
</evidence>
<keyword evidence="3" id="KW-1185">Reference proteome</keyword>
<dbReference type="Gene3D" id="3.40.630.30">
    <property type="match status" value="1"/>
</dbReference>
<dbReference type="STRING" id="1236989.JCM15548_11902"/>
<dbReference type="PANTHER" id="PTHR43415:SF3">
    <property type="entry name" value="GNAT-FAMILY ACETYLTRANSFERASE"/>
    <property type="match status" value="1"/>
</dbReference>
<sequence>MVRYVKNAALDVFQTRQLRLMIDAHKVHEVPVTVGMIDLFDFDPFHNRAGLGIMVNQEWRGRGVAASALKLFMSYAFSTLGLHQLYCHISESNTASIKLFESAGFTLVGVKQEWLKTSKGYEDELMFQCFRPSSR</sequence>
<proteinExistence type="predicted"/>
<dbReference type="InterPro" id="IPR000182">
    <property type="entry name" value="GNAT_dom"/>
</dbReference>
<dbReference type="Proteomes" id="UP000032900">
    <property type="component" value="Unassembled WGS sequence"/>
</dbReference>
<dbReference type="EMBL" id="BAZW01000011">
    <property type="protein sequence ID" value="GAO29685.1"/>
    <property type="molecule type" value="Genomic_DNA"/>
</dbReference>
<accession>A0A0E9LXT2</accession>
<evidence type="ECO:0000313" key="2">
    <source>
        <dbReference type="EMBL" id="GAO29685.1"/>
    </source>
</evidence>
<feature type="domain" description="N-acetyltransferase" evidence="1">
    <location>
        <begin position="1"/>
        <end position="128"/>
    </location>
</feature>
<protein>
    <submittedName>
        <fullName evidence="2">Acetyltransferase</fullName>
    </submittedName>
</protein>
<dbReference type="SUPFAM" id="SSF55729">
    <property type="entry name" value="Acyl-CoA N-acyltransferases (Nat)"/>
    <property type="match status" value="1"/>
</dbReference>
<dbReference type="PROSITE" id="PS51186">
    <property type="entry name" value="GNAT"/>
    <property type="match status" value="1"/>
</dbReference>
<dbReference type="InterPro" id="IPR016181">
    <property type="entry name" value="Acyl_CoA_acyltransferase"/>
</dbReference>